<evidence type="ECO:0000259" key="3">
    <source>
        <dbReference type="Pfam" id="PF13473"/>
    </source>
</evidence>
<dbReference type="Pfam" id="PF13473">
    <property type="entry name" value="Cupredoxin_1"/>
    <property type="match status" value="1"/>
</dbReference>
<evidence type="ECO:0000256" key="1">
    <source>
        <dbReference type="SAM" id="MobiDB-lite"/>
    </source>
</evidence>
<reference evidence="5" key="1">
    <citation type="submission" date="2016-07" db="EMBL/GenBank/DDBJ databases">
        <title>Sequence Frankia sp. strain CcI1.17.</title>
        <authorList>
            <person name="Ghodhbane-Gtari F."/>
            <person name="Swanson E."/>
            <person name="Gueddou A."/>
            <person name="Morris K."/>
            <person name="Hezbri K."/>
            <person name="Ktari A."/>
            <person name="Nouioui I."/>
            <person name="Abebe-Akele F."/>
            <person name="Simpson S."/>
            <person name="Thomas K."/>
            <person name="Gtari M."/>
            <person name="Tisa L.S."/>
            <person name="Hurst S."/>
        </authorList>
    </citation>
    <scope>NUCLEOTIDE SEQUENCE [LARGE SCALE GENOMIC DNA]</scope>
    <source>
        <strain evidence="5">Cc1.17</strain>
    </source>
</reference>
<dbReference type="PROSITE" id="PS51257">
    <property type="entry name" value="PROKAR_LIPOPROTEIN"/>
    <property type="match status" value="1"/>
</dbReference>
<dbReference type="PANTHER" id="PTHR36507:SF1">
    <property type="entry name" value="BLL1555 PROTEIN"/>
    <property type="match status" value="1"/>
</dbReference>
<dbReference type="PANTHER" id="PTHR36507">
    <property type="entry name" value="BLL1555 PROTEIN"/>
    <property type="match status" value="1"/>
</dbReference>
<keyword evidence="5" id="KW-1185">Reference proteome</keyword>
<evidence type="ECO:0000313" key="4">
    <source>
        <dbReference type="EMBL" id="OHV38650.1"/>
    </source>
</evidence>
<proteinExistence type="predicted"/>
<feature type="region of interest" description="Disordered" evidence="1">
    <location>
        <begin position="28"/>
        <end position="75"/>
    </location>
</feature>
<sequence>MAGAPLRLAVAGAALAFALGACGGSDDTDTAAGVTPDSSAPAAATTDGANHSSSSYGSHPSSTTPAAAATGAPAGGAQSATTVTIENFAFSPQTATFKVGQTITVVNNDSAPHTWTSAEGGFDTGRLQQGQSATVTFSKAGTFTVICEIHPSMTGTVTVTA</sequence>
<dbReference type="EMBL" id="MBLM01000108">
    <property type="protein sequence ID" value="OHV38650.1"/>
    <property type="molecule type" value="Genomic_DNA"/>
</dbReference>
<dbReference type="InterPro" id="IPR028096">
    <property type="entry name" value="EfeO_Cupredoxin"/>
</dbReference>
<dbReference type="Proteomes" id="UP000179627">
    <property type="component" value="Unassembled WGS sequence"/>
</dbReference>
<feature type="domain" description="EfeO-type cupredoxin-like" evidence="3">
    <location>
        <begin position="76"/>
        <end position="159"/>
    </location>
</feature>
<dbReference type="InterPro" id="IPR052721">
    <property type="entry name" value="ET_Amicyanin"/>
</dbReference>
<gene>
    <name evidence="4" type="ORF">CC117_02585</name>
</gene>
<organism evidence="4 5">
    <name type="scientific">Parafrankia colletiae</name>
    <dbReference type="NCBI Taxonomy" id="573497"/>
    <lineage>
        <taxon>Bacteria</taxon>
        <taxon>Bacillati</taxon>
        <taxon>Actinomycetota</taxon>
        <taxon>Actinomycetes</taxon>
        <taxon>Frankiales</taxon>
        <taxon>Frankiaceae</taxon>
        <taxon>Parafrankia</taxon>
    </lineage>
</organism>
<dbReference type="InterPro" id="IPR008972">
    <property type="entry name" value="Cupredoxin"/>
</dbReference>
<comment type="caution">
    <text evidence="4">The sequence shown here is derived from an EMBL/GenBank/DDBJ whole genome shotgun (WGS) entry which is preliminary data.</text>
</comment>
<feature type="compositionally biased region" description="Low complexity" evidence="1">
    <location>
        <begin position="35"/>
        <end position="75"/>
    </location>
</feature>
<accession>A0A1S1QXE7</accession>
<feature type="signal peptide" evidence="2">
    <location>
        <begin position="1"/>
        <end position="23"/>
    </location>
</feature>
<evidence type="ECO:0000313" key="5">
    <source>
        <dbReference type="Proteomes" id="UP000179627"/>
    </source>
</evidence>
<name>A0A1S1QXE7_9ACTN</name>
<evidence type="ECO:0000256" key="2">
    <source>
        <dbReference type="SAM" id="SignalP"/>
    </source>
</evidence>
<dbReference type="SUPFAM" id="SSF49503">
    <property type="entry name" value="Cupredoxins"/>
    <property type="match status" value="1"/>
</dbReference>
<dbReference type="OrthoDB" id="574459at2"/>
<dbReference type="AlphaFoldDB" id="A0A1S1QXE7"/>
<dbReference type="Gene3D" id="2.60.40.420">
    <property type="entry name" value="Cupredoxins - blue copper proteins"/>
    <property type="match status" value="1"/>
</dbReference>
<protein>
    <recommendedName>
        <fullName evidence="3">EfeO-type cupredoxin-like domain-containing protein</fullName>
    </recommendedName>
</protein>
<feature type="chain" id="PRO_5010366108" description="EfeO-type cupredoxin-like domain-containing protein" evidence="2">
    <location>
        <begin position="24"/>
        <end position="161"/>
    </location>
</feature>
<keyword evidence="2" id="KW-0732">Signal</keyword>